<evidence type="ECO:0000256" key="11">
    <source>
        <dbReference type="SAM" id="MobiDB-lite"/>
    </source>
</evidence>
<dbReference type="SUPFAM" id="SSF48403">
    <property type="entry name" value="Ankyrin repeat"/>
    <property type="match status" value="1"/>
</dbReference>
<dbReference type="GO" id="GO:0005634">
    <property type="term" value="C:nucleus"/>
    <property type="evidence" value="ECO:0007669"/>
    <property type="project" value="UniProtKB-SubCell"/>
</dbReference>
<evidence type="ECO:0000313" key="15">
    <source>
        <dbReference type="Proteomes" id="UP001279734"/>
    </source>
</evidence>
<keyword evidence="3 10" id="KW-0863">Zinc-finger</keyword>
<dbReference type="SUPFAM" id="SSF103612">
    <property type="entry name" value="SBT domain"/>
    <property type="match status" value="1"/>
</dbReference>
<dbReference type="AlphaFoldDB" id="A0AAD3SDL1"/>
<feature type="domain" description="SBP-type" evidence="13">
    <location>
        <begin position="151"/>
        <end position="228"/>
    </location>
</feature>
<keyword evidence="8" id="KW-0539">Nucleus</keyword>
<proteinExistence type="predicted"/>
<comment type="caution">
    <text evidence="14">The sequence shown here is derived from an EMBL/GenBank/DDBJ whole genome shotgun (WGS) entry which is preliminary data.</text>
</comment>
<evidence type="ECO:0000256" key="3">
    <source>
        <dbReference type="ARBA" id="ARBA00022771"/>
    </source>
</evidence>
<dbReference type="Pfam" id="PF26102">
    <property type="entry name" value="Ig_SPL7"/>
    <property type="match status" value="1"/>
</dbReference>
<dbReference type="GO" id="GO:0003677">
    <property type="term" value="F:DNA binding"/>
    <property type="evidence" value="ECO:0007669"/>
    <property type="project" value="UniProtKB-KW"/>
</dbReference>
<dbReference type="Gene3D" id="4.10.1100.10">
    <property type="entry name" value="Transcription factor, SBP-box domain"/>
    <property type="match status" value="1"/>
</dbReference>
<dbReference type="SMART" id="SM00248">
    <property type="entry name" value="ANK"/>
    <property type="match status" value="3"/>
</dbReference>
<feature type="compositionally biased region" description="Polar residues" evidence="11">
    <location>
        <begin position="320"/>
        <end position="344"/>
    </location>
</feature>
<evidence type="ECO:0000256" key="7">
    <source>
        <dbReference type="ARBA" id="ARBA00023163"/>
    </source>
</evidence>
<evidence type="ECO:0000256" key="6">
    <source>
        <dbReference type="ARBA" id="ARBA00023125"/>
    </source>
</evidence>
<keyword evidence="9" id="KW-0040">ANK repeat</keyword>
<evidence type="ECO:0000256" key="2">
    <source>
        <dbReference type="ARBA" id="ARBA00022723"/>
    </source>
</evidence>
<feature type="compositionally biased region" description="Low complexity" evidence="11">
    <location>
        <begin position="419"/>
        <end position="437"/>
    </location>
</feature>
<evidence type="ECO:0000256" key="10">
    <source>
        <dbReference type="PROSITE-ProRule" id="PRU00470"/>
    </source>
</evidence>
<keyword evidence="7" id="KW-0804">Transcription</keyword>
<feature type="transmembrane region" description="Helical" evidence="12">
    <location>
        <begin position="960"/>
        <end position="978"/>
    </location>
</feature>
<dbReference type="Proteomes" id="UP001279734">
    <property type="component" value="Unassembled WGS sequence"/>
</dbReference>
<dbReference type="PROSITE" id="PS51141">
    <property type="entry name" value="ZF_SBP"/>
    <property type="match status" value="1"/>
</dbReference>
<reference evidence="14" key="1">
    <citation type="submission" date="2023-05" db="EMBL/GenBank/DDBJ databases">
        <title>Nepenthes gracilis genome sequencing.</title>
        <authorList>
            <person name="Fukushima K."/>
        </authorList>
    </citation>
    <scope>NUCLEOTIDE SEQUENCE</scope>
    <source>
        <strain evidence="14">SING2019-196</strain>
    </source>
</reference>
<dbReference type="PROSITE" id="PS50088">
    <property type="entry name" value="ANK_REPEAT"/>
    <property type="match status" value="1"/>
</dbReference>
<keyword evidence="2" id="KW-0479">Metal-binding</keyword>
<evidence type="ECO:0000256" key="4">
    <source>
        <dbReference type="ARBA" id="ARBA00022833"/>
    </source>
</evidence>
<dbReference type="InterPro" id="IPR036893">
    <property type="entry name" value="SBP_sf"/>
</dbReference>
<dbReference type="PANTHER" id="PTHR31251:SF86">
    <property type="entry name" value="SQUAMOSA PROMOTER-BINDING-LIKE PROTEIN 1"/>
    <property type="match status" value="1"/>
</dbReference>
<evidence type="ECO:0000256" key="8">
    <source>
        <dbReference type="ARBA" id="ARBA00023242"/>
    </source>
</evidence>
<keyword evidence="12" id="KW-0812">Transmembrane</keyword>
<dbReference type="Gene3D" id="1.25.40.20">
    <property type="entry name" value="Ankyrin repeat-containing domain"/>
    <property type="match status" value="1"/>
</dbReference>
<dbReference type="GO" id="GO:0008270">
    <property type="term" value="F:zinc ion binding"/>
    <property type="evidence" value="ECO:0007669"/>
    <property type="project" value="UniProtKB-KW"/>
</dbReference>
<sequence length="1000" mass="112031">MEAKFGGKAHHVYGPVMADMKAEGKRSLEWDLNDWKWDSDLFVASQLNPAPSDCRSRQFFPVRPEIPLNTHISNCSPSSSDEVNLIDDRGKRELEKRRRAVVVLDEEINDEAASLNLKLGGQVYPIAEGEADKWEGKSGKKTKLVVATRNYPVCQVEDCRADLSNAKDYHRRHKVCDMHSKATKALVGNVMQRFCQQCSRFHVLQEFDEGKRSCRRRLAGHNRRRRKTHPETAINMGSMNDESSSSYLLISLLRILTNLHSSSTDQTKGQDLLSHLLRNLSSLAGALNESNISGLGQRSQGLQDVEASAGAKDPLMADQQCETASAQKQPSTNESPSGMQQTASAMHPRVQVAGDFVPSKENGITTMEKRHQLTNIDLNNEYNDTQDCVDKQEKPSTSLDCPIWVRDSLKSSPPQTSGNSDSISAHSLSSSSGSEPQSRTDRIVFKLFGKDPSDLPQLLRLQLLQWLSRSPTDIEGYIRPGCIVLSIYLRLNKSLWEELCCNLGSSLIRLLDVSNDPFWRTGWIYTRVRNRVAFICNGQVVLDTPFPSKSYKNRISSISPVAVAASERVQFVIKGPNLSQSTSRLFCTLEGKYLLQESCNSLVEGNDASVEHGEIQCLCFPCSIPNVTGRGYIEVEDFGLSGSFFPFIVAEPDVCSEICTLERVIDVEETADDIQGGYEKIEERNQALDFLHEMGWLLHRNRRRFRPSDTDCLLELFPFERIKCLLDFSMDRDWCAVVVKLLDILFNGTVDAGGHPSVEHALSGMDLLHRAVRRNCRPMVESLLRYVPERIVHKLDCLQAQQNQENQGLSKGFLFRPDTVGPGGLTPLHIAASRDGFENVLDALMEDPGMVGIKAWKSMHDSTGLTPNDYACLRGHYSYIHLVQRKINEKSSRGHVVVDIPPALSDKISWQKQPDKLEPAKVASFQTDKMGAKSMPQSCNQCNRKLHYGYARTALTYRPAMLSLVTIAAVCVCVALLFKSSPRVYIFKPFCWESLKYGSI</sequence>
<evidence type="ECO:0000256" key="12">
    <source>
        <dbReference type="SAM" id="Phobius"/>
    </source>
</evidence>
<organism evidence="14 15">
    <name type="scientific">Nepenthes gracilis</name>
    <name type="common">Slender pitcher plant</name>
    <dbReference type="NCBI Taxonomy" id="150966"/>
    <lineage>
        <taxon>Eukaryota</taxon>
        <taxon>Viridiplantae</taxon>
        <taxon>Streptophyta</taxon>
        <taxon>Embryophyta</taxon>
        <taxon>Tracheophyta</taxon>
        <taxon>Spermatophyta</taxon>
        <taxon>Magnoliopsida</taxon>
        <taxon>eudicotyledons</taxon>
        <taxon>Gunneridae</taxon>
        <taxon>Pentapetalae</taxon>
        <taxon>Caryophyllales</taxon>
        <taxon>Nepenthaceae</taxon>
        <taxon>Nepenthes</taxon>
    </lineage>
</organism>
<dbReference type="InterPro" id="IPR036770">
    <property type="entry name" value="Ankyrin_rpt-contain_sf"/>
</dbReference>
<dbReference type="FunFam" id="4.10.1100.10:FF:000001">
    <property type="entry name" value="Squamosa promoter-binding-like protein 14"/>
    <property type="match status" value="1"/>
</dbReference>
<comment type="subcellular location">
    <subcellularLocation>
        <location evidence="1">Nucleus</location>
    </subcellularLocation>
</comment>
<evidence type="ECO:0000256" key="5">
    <source>
        <dbReference type="ARBA" id="ARBA00023015"/>
    </source>
</evidence>
<feature type="repeat" description="ANK" evidence="9">
    <location>
        <begin position="823"/>
        <end position="846"/>
    </location>
</feature>
<feature type="region of interest" description="Disordered" evidence="11">
    <location>
        <begin position="319"/>
        <end position="346"/>
    </location>
</feature>
<evidence type="ECO:0000313" key="14">
    <source>
        <dbReference type="EMBL" id="GMH08719.1"/>
    </source>
</evidence>
<evidence type="ECO:0000259" key="13">
    <source>
        <dbReference type="PROSITE" id="PS51141"/>
    </source>
</evidence>
<keyword evidence="12" id="KW-0472">Membrane</keyword>
<feature type="region of interest" description="Disordered" evidence="11">
    <location>
        <begin position="407"/>
        <end position="437"/>
    </location>
</feature>
<dbReference type="InterPro" id="IPR002110">
    <property type="entry name" value="Ankyrin_rpt"/>
</dbReference>
<name>A0AAD3SDL1_NEPGR</name>
<keyword evidence="12" id="KW-1133">Transmembrane helix</keyword>
<keyword evidence="4" id="KW-0862">Zinc</keyword>
<dbReference type="InterPro" id="IPR004333">
    <property type="entry name" value="SBP_dom"/>
</dbReference>
<feature type="region of interest" description="Disordered" evidence="11">
    <location>
        <begin position="220"/>
        <end position="239"/>
    </location>
</feature>
<dbReference type="PANTHER" id="PTHR31251">
    <property type="entry name" value="SQUAMOSA PROMOTER-BINDING-LIKE PROTEIN 4"/>
    <property type="match status" value="1"/>
</dbReference>
<dbReference type="EMBL" id="BSYO01000008">
    <property type="protein sequence ID" value="GMH08719.1"/>
    <property type="molecule type" value="Genomic_DNA"/>
</dbReference>
<evidence type="ECO:0000256" key="1">
    <source>
        <dbReference type="ARBA" id="ARBA00004123"/>
    </source>
</evidence>
<keyword evidence="6" id="KW-0238">DNA-binding</keyword>
<protein>
    <recommendedName>
        <fullName evidence="13">SBP-type domain-containing protein</fullName>
    </recommendedName>
</protein>
<gene>
    <name evidence="14" type="ORF">Nepgr_010559</name>
</gene>
<accession>A0AAD3SDL1</accession>
<keyword evidence="5" id="KW-0805">Transcription regulation</keyword>
<keyword evidence="15" id="KW-1185">Reference proteome</keyword>
<evidence type="ECO:0000256" key="9">
    <source>
        <dbReference type="PROSITE-ProRule" id="PRU00023"/>
    </source>
</evidence>
<dbReference type="InterPro" id="IPR044817">
    <property type="entry name" value="SBP-like"/>
</dbReference>
<dbReference type="Pfam" id="PF03110">
    <property type="entry name" value="SBP"/>
    <property type="match status" value="1"/>
</dbReference>